<reference evidence="1 3" key="1">
    <citation type="journal article" date="2011" name="Nature">
        <title>The Medicago genome provides insight into the evolution of rhizobial symbioses.</title>
        <authorList>
            <person name="Young N.D."/>
            <person name="Debelle F."/>
            <person name="Oldroyd G.E."/>
            <person name="Geurts R."/>
            <person name="Cannon S.B."/>
            <person name="Udvardi M.K."/>
            <person name="Benedito V.A."/>
            <person name="Mayer K.F."/>
            <person name="Gouzy J."/>
            <person name="Schoof H."/>
            <person name="Van de Peer Y."/>
            <person name="Proost S."/>
            <person name="Cook D.R."/>
            <person name="Meyers B.C."/>
            <person name="Spannagl M."/>
            <person name="Cheung F."/>
            <person name="De Mita S."/>
            <person name="Krishnakumar V."/>
            <person name="Gundlach H."/>
            <person name="Zhou S."/>
            <person name="Mudge J."/>
            <person name="Bharti A.K."/>
            <person name="Murray J.D."/>
            <person name="Naoumkina M.A."/>
            <person name="Rosen B."/>
            <person name="Silverstein K.A."/>
            <person name="Tang H."/>
            <person name="Rombauts S."/>
            <person name="Zhao P.X."/>
            <person name="Zhou P."/>
            <person name="Barbe V."/>
            <person name="Bardou P."/>
            <person name="Bechner M."/>
            <person name="Bellec A."/>
            <person name="Berger A."/>
            <person name="Berges H."/>
            <person name="Bidwell S."/>
            <person name="Bisseling T."/>
            <person name="Choisne N."/>
            <person name="Couloux A."/>
            <person name="Denny R."/>
            <person name="Deshpande S."/>
            <person name="Dai X."/>
            <person name="Doyle J.J."/>
            <person name="Dudez A.M."/>
            <person name="Farmer A.D."/>
            <person name="Fouteau S."/>
            <person name="Franken C."/>
            <person name="Gibelin C."/>
            <person name="Gish J."/>
            <person name="Goldstein S."/>
            <person name="Gonzalez A.J."/>
            <person name="Green P.J."/>
            <person name="Hallab A."/>
            <person name="Hartog M."/>
            <person name="Hua A."/>
            <person name="Humphray S.J."/>
            <person name="Jeong D.H."/>
            <person name="Jing Y."/>
            <person name="Jocker A."/>
            <person name="Kenton S.M."/>
            <person name="Kim D.J."/>
            <person name="Klee K."/>
            <person name="Lai H."/>
            <person name="Lang C."/>
            <person name="Lin S."/>
            <person name="Macmil S.L."/>
            <person name="Magdelenat G."/>
            <person name="Matthews L."/>
            <person name="McCorrison J."/>
            <person name="Monaghan E.L."/>
            <person name="Mun J.H."/>
            <person name="Najar F.Z."/>
            <person name="Nicholson C."/>
            <person name="Noirot C."/>
            <person name="O'Bleness M."/>
            <person name="Paule C.R."/>
            <person name="Poulain J."/>
            <person name="Prion F."/>
            <person name="Qin B."/>
            <person name="Qu C."/>
            <person name="Retzel E.F."/>
            <person name="Riddle C."/>
            <person name="Sallet E."/>
            <person name="Samain S."/>
            <person name="Samson N."/>
            <person name="Sanders I."/>
            <person name="Saurat O."/>
            <person name="Scarpelli C."/>
            <person name="Schiex T."/>
            <person name="Segurens B."/>
            <person name="Severin A.J."/>
            <person name="Sherrier D.J."/>
            <person name="Shi R."/>
            <person name="Sims S."/>
            <person name="Singer S.R."/>
            <person name="Sinharoy S."/>
            <person name="Sterck L."/>
            <person name="Viollet A."/>
            <person name="Wang B.B."/>
            <person name="Wang K."/>
            <person name="Wang M."/>
            <person name="Wang X."/>
            <person name="Warfsmann J."/>
            <person name="Weissenbach J."/>
            <person name="White D.D."/>
            <person name="White J.D."/>
            <person name="Wiley G.B."/>
            <person name="Wincker P."/>
            <person name="Xing Y."/>
            <person name="Yang L."/>
            <person name="Yao Z."/>
            <person name="Ying F."/>
            <person name="Zhai J."/>
            <person name="Zhou L."/>
            <person name="Zuber A."/>
            <person name="Denarie J."/>
            <person name="Dixon R.A."/>
            <person name="May G.D."/>
            <person name="Schwartz D.C."/>
            <person name="Rogers J."/>
            <person name="Quetier F."/>
            <person name="Town C.D."/>
            <person name="Roe B.A."/>
        </authorList>
    </citation>
    <scope>NUCLEOTIDE SEQUENCE [LARGE SCALE GENOMIC DNA]</scope>
    <source>
        <strain evidence="1">A17</strain>
        <strain evidence="2 3">cv. Jemalong A17</strain>
    </source>
</reference>
<name>A0A072TY98_MEDTR</name>
<dbReference type="EnsemblPlants" id="KEH22377">
    <property type="protein sequence ID" value="KEH22377"/>
    <property type="gene ID" value="MTR_7g445860"/>
</dbReference>
<proteinExistence type="predicted"/>
<sequence length="130" mass="14011">MMIFPPSSSSSGNNNFHLEIGNFSNHRKATATDKNNVSGETNRRRTYVNFSGEKDDAAVLAVEVEAPVVSQASLVGDGNWLKDYADSLSRVTLFRDSGIFFIGSSRRNDVVAGVGDFDVEANTNGFGGKD</sequence>
<protein>
    <submittedName>
        <fullName evidence="1">Ring-H2 protein</fullName>
    </submittedName>
</protein>
<evidence type="ECO:0000313" key="1">
    <source>
        <dbReference type="EMBL" id="KEH22377.1"/>
    </source>
</evidence>
<dbReference type="HOGENOM" id="CLU_159570_0_0_1"/>
<dbReference type="EMBL" id="CM001223">
    <property type="protein sequence ID" value="KEH22377.1"/>
    <property type="molecule type" value="Genomic_DNA"/>
</dbReference>
<dbReference type="Proteomes" id="UP000002051">
    <property type="component" value="Unassembled WGS sequence"/>
</dbReference>
<reference evidence="2" key="3">
    <citation type="submission" date="2015-04" db="UniProtKB">
        <authorList>
            <consortium name="EnsemblPlants"/>
        </authorList>
    </citation>
    <scope>IDENTIFICATION</scope>
    <source>
        <strain evidence="2">cv. Jemalong A17</strain>
    </source>
</reference>
<evidence type="ECO:0000313" key="2">
    <source>
        <dbReference type="EnsemblPlants" id="KEH22377"/>
    </source>
</evidence>
<keyword evidence="3" id="KW-1185">Reference proteome</keyword>
<accession>A0A072TY98</accession>
<reference evidence="1 3" key="2">
    <citation type="journal article" date="2014" name="BMC Genomics">
        <title>An improved genome release (version Mt4.0) for the model legume Medicago truncatula.</title>
        <authorList>
            <person name="Tang H."/>
            <person name="Krishnakumar V."/>
            <person name="Bidwell S."/>
            <person name="Rosen B."/>
            <person name="Chan A."/>
            <person name="Zhou S."/>
            <person name="Gentzbittel L."/>
            <person name="Childs K.L."/>
            <person name="Yandell M."/>
            <person name="Gundlach H."/>
            <person name="Mayer K.F."/>
            <person name="Schwartz D.C."/>
            <person name="Town C.D."/>
        </authorList>
    </citation>
    <scope>GENOME REANNOTATION</scope>
    <source>
        <strain evidence="1">A17</strain>
        <strain evidence="2 3">cv. Jemalong A17</strain>
    </source>
</reference>
<gene>
    <name evidence="1" type="ordered locus">MTR_7g445860</name>
</gene>
<evidence type="ECO:0000313" key="3">
    <source>
        <dbReference type="Proteomes" id="UP000002051"/>
    </source>
</evidence>
<organism evidence="1 3">
    <name type="scientific">Medicago truncatula</name>
    <name type="common">Barrel medic</name>
    <name type="synonym">Medicago tribuloides</name>
    <dbReference type="NCBI Taxonomy" id="3880"/>
    <lineage>
        <taxon>Eukaryota</taxon>
        <taxon>Viridiplantae</taxon>
        <taxon>Streptophyta</taxon>
        <taxon>Embryophyta</taxon>
        <taxon>Tracheophyta</taxon>
        <taxon>Spermatophyta</taxon>
        <taxon>Magnoliopsida</taxon>
        <taxon>eudicotyledons</taxon>
        <taxon>Gunneridae</taxon>
        <taxon>Pentapetalae</taxon>
        <taxon>rosids</taxon>
        <taxon>fabids</taxon>
        <taxon>Fabales</taxon>
        <taxon>Fabaceae</taxon>
        <taxon>Papilionoideae</taxon>
        <taxon>50 kb inversion clade</taxon>
        <taxon>NPAAA clade</taxon>
        <taxon>Hologalegina</taxon>
        <taxon>IRL clade</taxon>
        <taxon>Trifolieae</taxon>
        <taxon>Medicago</taxon>
    </lineage>
</organism>
<dbReference type="AlphaFoldDB" id="A0A072TY98"/>